<evidence type="ECO:0000313" key="2">
    <source>
        <dbReference type="Proteomes" id="UP000248857"/>
    </source>
</evidence>
<proteinExistence type="predicted"/>
<accession>A0A2W1JGZ4</accession>
<comment type="caution">
    <text evidence="1">The sequence shown here is derived from an EMBL/GenBank/DDBJ whole genome shotgun (WGS) entry which is preliminary data.</text>
</comment>
<keyword evidence="2" id="KW-1185">Reference proteome</keyword>
<dbReference type="Pfam" id="PF11237">
    <property type="entry name" value="DUF3038"/>
    <property type="match status" value="1"/>
</dbReference>
<organism evidence="1 2">
    <name type="scientific">Acaryochloris thomasi RCC1774</name>
    <dbReference type="NCBI Taxonomy" id="1764569"/>
    <lineage>
        <taxon>Bacteria</taxon>
        <taxon>Bacillati</taxon>
        <taxon>Cyanobacteriota</taxon>
        <taxon>Cyanophyceae</taxon>
        <taxon>Acaryochloridales</taxon>
        <taxon>Acaryochloridaceae</taxon>
        <taxon>Acaryochloris</taxon>
        <taxon>Acaryochloris thomasi</taxon>
    </lineage>
</organism>
<protein>
    <recommendedName>
        <fullName evidence="3">DUF3038 domain-containing protein</fullName>
    </recommendedName>
</protein>
<evidence type="ECO:0000313" key="1">
    <source>
        <dbReference type="EMBL" id="PZD72850.1"/>
    </source>
</evidence>
<evidence type="ECO:0008006" key="3">
    <source>
        <dbReference type="Google" id="ProtNLM"/>
    </source>
</evidence>
<name>A0A2W1JGZ4_9CYAN</name>
<dbReference type="InterPro" id="IPR021399">
    <property type="entry name" value="DUF3038"/>
</dbReference>
<dbReference type="Proteomes" id="UP000248857">
    <property type="component" value="Unassembled WGS sequence"/>
</dbReference>
<sequence length="163" mass="18567">MLALEALDLNASENMLASIQELQLQPVIQNRVTLWKLRNTNPLRRYSRRSRSLSLSEAKALVAIACNLARQQTATIRQLLLVQEQLQSQQLSPNHNIQLANYCERFRAHFRSRMNSNRSAVAAYKDNERLDELALDLLGQVLFCTGTAGIHRFWSSLFDGEVA</sequence>
<reference evidence="1 2" key="1">
    <citation type="journal article" date="2018" name="Sci. Rep.">
        <title>A novel species of the marine cyanobacterium Acaryochloris with a unique pigment content and lifestyle.</title>
        <authorList>
            <person name="Partensky F."/>
            <person name="Six C."/>
            <person name="Ratin M."/>
            <person name="Garczarek L."/>
            <person name="Vaulot D."/>
            <person name="Probert I."/>
            <person name="Calteau A."/>
            <person name="Gourvil P."/>
            <person name="Marie D."/>
            <person name="Grebert T."/>
            <person name="Bouchier C."/>
            <person name="Le Panse S."/>
            <person name="Gachenot M."/>
            <person name="Rodriguez F."/>
            <person name="Garrido J.L."/>
        </authorList>
    </citation>
    <scope>NUCLEOTIDE SEQUENCE [LARGE SCALE GENOMIC DNA]</scope>
    <source>
        <strain evidence="1 2">RCC1774</strain>
    </source>
</reference>
<dbReference type="EMBL" id="PQWO01000008">
    <property type="protein sequence ID" value="PZD72850.1"/>
    <property type="molecule type" value="Genomic_DNA"/>
</dbReference>
<dbReference type="AlphaFoldDB" id="A0A2W1JGZ4"/>
<gene>
    <name evidence="1" type="ORF">C1752_03237</name>
</gene>